<proteinExistence type="predicted"/>
<reference evidence="4" key="1">
    <citation type="submission" date="2025-08" db="UniProtKB">
        <authorList>
            <consortium name="RefSeq"/>
        </authorList>
    </citation>
    <scope>IDENTIFICATION</scope>
    <source>
        <tissue evidence="4">Liver</tissue>
    </source>
</reference>
<dbReference type="KEGG" id="pbi:112540866"/>
<evidence type="ECO:0000259" key="2">
    <source>
        <dbReference type="PROSITE" id="PS50824"/>
    </source>
</evidence>
<dbReference type="GeneID" id="112540866"/>
<protein>
    <submittedName>
        <fullName evidence="4">Uncharacterized protein LOC112540866</fullName>
    </submittedName>
</protein>
<accession>A0A9F5IQ43</accession>
<dbReference type="Gene3D" id="1.10.533.10">
    <property type="entry name" value="Death Domain, Fas"/>
    <property type="match status" value="1"/>
</dbReference>
<gene>
    <name evidence="4" type="primary">LOC112540866</name>
</gene>
<dbReference type="AlphaFoldDB" id="A0A9F5IQ43"/>
<evidence type="ECO:0000256" key="1">
    <source>
        <dbReference type="SAM" id="MobiDB-lite"/>
    </source>
</evidence>
<dbReference type="Proteomes" id="UP000695026">
    <property type="component" value="Unplaced"/>
</dbReference>
<feature type="region of interest" description="Disordered" evidence="1">
    <location>
        <begin position="253"/>
        <end position="294"/>
    </location>
</feature>
<dbReference type="InterPro" id="IPR004020">
    <property type="entry name" value="DAPIN"/>
</dbReference>
<evidence type="ECO:0000313" key="3">
    <source>
        <dbReference type="Proteomes" id="UP000695026"/>
    </source>
</evidence>
<dbReference type="SMART" id="SM01289">
    <property type="entry name" value="PYRIN"/>
    <property type="match status" value="1"/>
</dbReference>
<dbReference type="OMA" id="ELQFNMA"/>
<feature type="region of interest" description="Disordered" evidence="1">
    <location>
        <begin position="309"/>
        <end position="328"/>
    </location>
</feature>
<dbReference type="PROSITE" id="PS50824">
    <property type="entry name" value="DAPIN"/>
    <property type="match status" value="1"/>
</dbReference>
<dbReference type="RefSeq" id="XP_025023652.1">
    <property type="nucleotide sequence ID" value="XM_025167884.1"/>
</dbReference>
<name>A0A9F5IQ43_PYTBI</name>
<dbReference type="SUPFAM" id="SSF47986">
    <property type="entry name" value="DEATH domain"/>
    <property type="match status" value="1"/>
</dbReference>
<dbReference type="OrthoDB" id="9048727at2759"/>
<dbReference type="Pfam" id="PF02758">
    <property type="entry name" value="PYRIN"/>
    <property type="match status" value="1"/>
</dbReference>
<dbReference type="InterPro" id="IPR011029">
    <property type="entry name" value="DEATH-like_dom_sf"/>
</dbReference>
<feature type="compositionally biased region" description="Acidic residues" evidence="1">
    <location>
        <begin position="278"/>
        <end position="287"/>
    </location>
</feature>
<evidence type="ECO:0000313" key="4">
    <source>
        <dbReference type="RefSeq" id="XP_025023652.1"/>
    </source>
</evidence>
<keyword evidence="3" id="KW-1185">Reference proteome</keyword>
<sequence>MAKGHTEFMMKILEDLKEEEMTKLKLILNKTTLQGQNIPSSKLEKFDAVKATELLYSYYLDPLKALESALDDIPRKDLSEKIHDKIKPDRNKDEAQNNEMVALTRSCPISNDHPTYTGKYTLFDLQDYAIKNQDQLIARLKQILERGEFQMLKKRLMCKYTLFDLQDYAIKNQDQLIARLKQILERGEFQMLKKRLMCSVLNKSFSFTAQKYYELFRNTDLNAFVENVHSRKKSQKISKKLLDIMFCMKKNNHKKKAQEQRQREGTINLKENQSLNIPDDDDDEPDENIYGTENEKKFKTHVIEHGNEEHGNELNEHGNEFSECGNEEHGSELNELNECGNNEHGNELNLGMNSSIKENNTIEGNGPYEDSGTAIKKWYEKKKENNPEEILLNYIVMHEHKAYCCFIAQDVIQFKLPDDSEYCILTILQDKRDLTVSKNLKKNVVFELQFNMAVLDVQYSEVISSGGFFQVVQADDSFAKSENFLKDIVVEIVLPVLALYKKVKLKAFQNIARSDIDI</sequence>
<feature type="domain" description="Pyrin" evidence="2">
    <location>
        <begin position="1"/>
        <end position="59"/>
    </location>
</feature>
<organism evidence="3 4">
    <name type="scientific">Python bivittatus</name>
    <name type="common">Burmese python</name>
    <name type="synonym">Python molurus bivittatus</name>
    <dbReference type="NCBI Taxonomy" id="176946"/>
    <lineage>
        <taxon>Eukaryota</taxon>
        <taxon>Metazoa</taxon>
        <taxon>Chordata</taxon>
        <taxon>Craniata</taxon>
        <taxon>Vertebrata</taxon>
        <taxon>Euteleostomi</taxon>
        <taxon>Lepidosauria</taxon>
        <taxon>Squamata</taxon>
        <taxon>Bifurcata</taxon>
        <taxon>Unidentata</taxon>
        <taxon>Episquamata</taxon>
        <taxon>Toxicofera</taxon>
        <taxon>Serpentes</taxon>
        <taxon>Henophidia</taxon>
        <taxon>Pythonidae</taxon>
        <taxon>Python</taxon>
    </lineage>
</organism>